<evidence type="ECO:0000313" key="2">
    <source>
        <dbReference type="Proteomes" id="UP000011115"/>
    </source>
</evidence>
<reference evidence="1" key="2">
    <citation type="submission" date="2015-06" db="UniProtKB">
        <authorList>
            <consortium name="EnsemblPlants"/>
        </authorList>
    </citation>
    <scope>IDENTIFICATION</scope>
    <source>
        <strain evidence="1">DM1-3 516 R44</strain>
    </source>
</reference>
<reference evidence="2" key="1">
    <citation type="journal article" date="2011" name="Nature">
        <title>Genome sequence and analysis of the tuber crop potato.</title>
        <authorList>
            <consortium name="The Potato Genome Sequencing Consortium"/>
        </authorList>
    </citation>
    <scope>NUCLEOTIDE SEQUENCE [LARGE SCALE GENOMIC DNA]</scope>
    <source>
        <strain evidence="2">cv. DM1-3 516 R44</strain>
    </source>
</reference>
<dbReference type="HOGENOM" id="CLU_2125456_0_0_1"/>
<dbReference type="Gramene" id="PGSC0003DMT400097224">
    <property type="protein sequence ID" value="PGSC0003DMT400097224"/>
    <property type="gene ID" value="PGSC0003DMG400046795"/>
</dbReference>
<dbReference type="AlphaFoldDB" id="M1E059"/>
<dbReference type="PaxDb" id="4113-PGSC0003DMT400097224"/>
<keyword evidence="2" id="KW-1185">Reference proteome</keyword>
<evidence type="ECO:0000313" key="1">
    <source>
        <dbReference type="EnsemblPlants" id="PGSC0003DMT400097224"/>
    </source>
</evidence>
<sequence length="114" mass="12799">MEARRQTVVDLRSIPHVRRSVVKDLILGVRPTDPRPLERWTFNRSTIRPGQPSLTSEIFGHLRTSGPWSNLGSVGQAVVLKSESRLRCPTTDPTYDLWVAVVDGICSYSNCCFS</sequence>
<accession>M1E059</accession>
<protein>
    <submittedName>
        <fullName evidence="1">Uncharacterized protein</fullName>
    </submittedName>
</protein>
<dbReference type="Proteomes" id="UP000011115">
    <property type="component" value="Unassembled WGS sequence"/>
</dbReference>
<organism evidence="1 2">
    <name type="scientific">Solanum tuberosum</name>
    <name type="common">Potato</name>
    <dbReference type="NCBI Taxonomy" id="4113"/>
    <lineage>
        <taxon>Eukaryota</taxon>
        <taxon>Viridiplantae</taxon>
        <taxon>Streptophyta</taxon>
        <taxon>Embryophyta</taxon>
        <taxon>Tracheophyta</taxon>
        <taxon>Spermatophyta</taxon>
        <taxon>Magnoliopsida</taxon>
        <taxon>eudicotyledons</taxon>
        <taxon>Gunneridae</taxon>
        <taxon>Pentapetalae</taxon>
        <taxon>asterids</taxon>
        <taxon>lamiids</taxon>
        <taxon>Solanales</taxon>
        <taxon>Solanaceae</taxon>
        <taxon>Solanoideae</taxon>
        <taxon>Solaneae</taxon>
        <taxon>Solanum</taxon>
    </lineage>
</organism>
<dbReference type="InParanoid" id="M1E059"/>
<name>M1E059_SOLTU</name>
<proteinExistence type="predicted"/>
<dbReference type="EnsemblPlants" id="PGSC0003DMT400097224">
    <property type="protein sequence ID" value="PGSC0003DMT400097224"/>
    <property type="gene ID" value="PGSC0003DMG400046795"/>
</dbReference>